<dbReference type="EMBL" id="VXLC01000014">
    <property type="protein sequence ID" value="KAA8886234.1"/>
    <property type="molecule type" value="Genomic_DNA"/>
</dbReference>
<dbReference type="RefSeq" id="WP_150404805.1">
    <property type="nucleotide sequence ID" value="NZ_VXLC01000014.1"/>
</dbReference>
<keyword evidence="2" id="KW-0238">DNA-binding</keyword>
<keyword evidence="1" id="KW-0805">Transcription regulation</keyword>
<reference evidence="5 6" key="1">
    <citation type="submission" date="2019-09" db="EMBL/GenBank/DDBJ databases">
        <authorList>
            <person name="Wang X."/>
        </authorList>
    </citation>
    <scope>NUCLEOTIDE SEQUENCE [LARGE SCALE GENOMIC DNA]</scope>
    <source>
        <strain evidence="5 6">CICC 11023</strain>
    </source>
</reference>
<organism evidence="5 6">
    <name type="scientific">Nocardia colli</name>
    <dbReference type="NCBI Taxonomy" id="2545717"/>
    <lineage>
        <taxon>Bacteria</taxon>
        <taxon>Bacillati</taxon>
        <taxon>Actinomycetota</taxon>
        <taxon>Actinomycetes</taxon>
        <taxon>Mycobacteriales</taxon>
        <taxon>Nocardiaceae</taxon>
        <taxon>Nocardia</taxon>
    </lineage>
</organism>
<dbReference type="InterPro" id="IPR050204">
    <property type="entry name" value="AraC_XylS_family_regulators"/>
</dbReference>
<evidence type="ECO:0000256" key="1">
    <source>
        <dbReference type="ARBA" id="ARBA00023015"/>
    </source>
</evidence>
<evidence type="ECO:0000256" key="3">
    <source>
        <dbReference type="ARBA" id="ARBA00023163"/>
    </source>
</evidence>
<keyword evidence="3" id="KW-0804">Transcription</keyword>
<name>A0A5N0EDE0_9NOCA</name>
<evidence type="ECO:0000313" key="6">
    <source>
        <dbReference type="Proteomes" id="UP000323876"/>
    </source>
</evidence>
<dbReference type="GO" id="GO:0043565">
    <property type="term" value="F:sequence-specific DNA binding"/>
    <property type="evidence" value="ECO:0007669"/>
    <property type="project" value="InterPro"/>
</dbReference>
<dbReference type="GO" id="GO:0003700">
    <property type="term" value="F:DNA-binding transcription factor activity"/>
    <property type="evidence" value="ECO:0007669"/>
    <property type="project" value="InterPro"/>
</dbReference>
<gene>
    <name evidence="5" type="ORF">F3087_26995</name>
</gene>
<dbReference type="Gene3D" id="1.10.10.60">
    <property type="entry name" value="Homeodomain-like"/>
    <property type="match status" value="1"/>
</dbReference>
<dbReference type="OrthoDB" id="2559672at2"/>
<keyword evidence="6" id="KW-1185">Reference proteome</keyword>
<evidence type="ECO:0000313" key="5">
    <source>
        <dbReference type="EMBL" id="KAA8886234.1"/>
    </source>
</evidence>
<feature type="domain" description="HTH araC/xylS-type" evidence="4">
    <location>
        <begin position="122"/>
        <end position="205"/>
    </location>
</feature>
<sequence>MNSAGICREFSAVIGGLQTSAIHVRHGSTPRIIRVLLSPLGARAVLGVRAAELVSGVFGLPEIIGHRGDELVERCAGADGWLERFDVLDDILSSGLHDRHVVPMPLQHAWARGITVPEGAARVDAVARDVGFSRRHLTELFAAEFGLTPKLAMRVARLDRARCRLQTRGESLSAAAAACGYADQAHLTREWRKLTAATPAAWIAAEHLPNVQDLSWGVHAGLLHG</sequence>
<comment type="caution">
    <text evidence="5">The sequence shown here is derived from an EMBL/GenBank/DDBJ whole genome shotgun (WGS) entry which is preliminary data.</text>
</comment>
<protein>
    <submittedName>
        <fullName evidence="5">Helix-turn-helix transcriptional regulator</fullName>
    </submittedName>
</protein>
<dbReference type="Pfam" id="PF12833">
    <property type="entry name" value="HTH_18"/>
    <property type="match status" value="1"/>
</dbReference>
<dbReference type="InterPro" id="IPR018060">
    <property type="entry name" value="HTH_AraC"/>
</dbReference>
<dbReference type="InterPro" id="IPR009057">
    <property type="entry name" value="Homeodomain-like_sf"/>
</dbReference>
<dbReference type="SMART" id="SM00342">
    <property type="entry name" value="HTH_ARAC"/>
    <property type="match status" value="1"/>
</dbReference>
<evidence type="ECO:0000259" key="4">
    <source>
        <dbReference type="PROSITE" id="PS01124"/>
    </source>
</evidence>
<proteinExistence type="predicted"/>
<dbReference type="AlphaFoldDB" id="A0A5N0EDE0"/>
<evidence type="ECO:0000256" key="2">
    <source>
        <dbReference type="ARBA" id="ARBA00023125"/>
    </source>
</evidence>
<dbReference type="PROSITE" id="PS01124">
    <property type="entry name" value="HTH_ARAC_FAMILY_2"/>
    <property type="match status" value="1"/>
</dbReference>
<dbReference type="Proteomes" id="UP000323876">
    <property type="component" value="Unassembled WGS sequence"/>
</dbReference>
<dbReference type="PANTHER" id="PTHR46796">
    <property type="entry name" value="HTH-TYPE TRANSCRIPTIONAL ACTIVATOR RHAS-RELATED"/>
    <property type="match status" value="1"/>
</dbReference>
<accession>A0A5N0EDE0</accession>
<dbReference type="SUPFAM" id="SSF46689">
    <property type="entry name" value="Homeodomain-like"/>
    <property type="match status" value="1"/>
</dbReference>
<dbReference type="PANTHER" id="PTHR46796:SF15">
    <property type="entry name" value="BLL1074 PROTEIN"/>
    <property type="match status" value="1"/>
</dbReference>